<dbReference type="CDD" id="cd19816">
    <property type="entry name" value="Bbox1_CYLD"/>
    <property type="match status" value="1"/>
</dbReference>
<keyword evidence="2" id="KW-0808">Transferase</keyword>
<accession>A0AAV4F883</accession>
<dbReference type="SMART" id="SM00647">
    <property type="entry name" value="IBR"/>
    <property type="match status" value="2"/>
</dbReference>
<comment type="similarity">
    <text evidence="1">Belongs to the RBR family.</text>
</comment>
<dbReference type="CDD" id="cd20351">
    <property type="entry name" value="Rcat_RBR_HOIP"/>
    <property type="match status" value="1"/>
</dbReference>
<feature type="region of interest" description="Disordered" evidence="8">
    <location>
        <begin position="1277"/>
        <end position="1297"/>
    </location>
</feature>
<dbReference type="InterPro" id="IPR032065">
    <property type="entry name" value="RNF31-UBA"/>
</dbReference>
<feature type="compositionally biased region" description="Low complexity" evidence="8">
    <location>
        <begin position="1277"/>
        <end position="1286"/>
    </location>
</feature>
<dbReference type="InterPro" id="IPR001876">
    <property type="entry name" value="Znf_RanBP2"/>
</dbReference>
<evidence type="ECO:0000256" key="5">
    <source>
        <dbReference type="ARBA" id="ARBA00022771"/>
    </source>
</evidence>
<feature type="compositionally biased region" description="Low complexity" evidence="8">
    <location>
        <begin position="518"/>
        <end position="537"/>
    </location>
</feature>
<sequence>MPIPNILGKMASMVLGHVTDQQIREAHSTGTRREGREGIHSLLLEFRAHLLNAVSNDIDAQPILQGFVQLDIPLKEKFISLSVTELLRQNCESVEGLKHIHSGLGTIIRYAKHLIKSNRQEQWGTISFKNVIVQRKILPLNGFSQVLSQLGYTEVTDCGQSFPPGTDPDKNAVVSLIADMELFRAELKIYCSGRHLHPESIGQYLPQNLRDELEERQASDLSMIESSDTLTPSVSMQEGQAHPTEIQAQDATKFTTASSAECNNNENFSPEGKMISSPHGNQASSSSNDQSEITSQFAENVEETRKSQALPMGEKEAVQSCQGETVAMNESGAIPDLVPSSISSSGVTGPDIACESPSDTSTSNKLACSVCGEEAVFLCRECYDNQMALCENCNRSWHKRQDRRHHKPQPISRHHRLSLESSGSGPSANFRFDEHYGIMAATKQSRSKEEQTSVMNASKFGQPSQPTPDKSTVLDRELGFPPNNQTTGFQEQPHVQYDPIGSHSQNHHQPPSRQRLFLPQGPLHQPQQVQQHQQQLHQGYNHYQPLQHQMSSAYRFSGQSPMYNPSVTPAIFTPATPRFSQPQGMSMIMSSPTNSNTNPVGMPQQLQGLNAVAGQMYHTPSMPGMSTTGSQLTYPYMAMAGDGQVGIQHQLQHQQRLPLPPYVKAQLDQTTHLQHILGPRWYTPVGTTSRYHSPASHHYKLREQQIGPRLTYPHNGNTVDTRQSIYGTPPANLQYGGPHLHQSSPYSLQQPQGPSQQPQSALLQSMLLQNHQALPYPESVDPGLLASHMDMSLQQTTAPNFVVAAGTFPGLNRPNNDKKFDHSNQVFLKLGSSNSQRGQGLGALNANINAQESYQQMTPLRYPYPGASDSAVSPCQSPFISAPSSPLSTPPPSSPTSNSEYIKKLSTEQDLTKRINMCDHFIRNISADMAALHNEMLKRMEREESYFHTTSECLEMHRRMEEMVKERSRLQSYKEKLKSQVSQFYRRMGHMEQEIYYPPDVNESEPSKAVPSKTVTDYDDSLGMNIMVQDKQKLLNVIVDNSQDSLPETPPALPPRSSKPTPHSSKPTGSKSFLDMTIPAPNVPRSPSPSTRMWVCQHCTFFNPVNVHICQVCHRTSDHPEIVTGSGEPCGEDDTNGGEILKTGVEEEEEEEEEKSAVEDLEKDKFIATLAELANELKPKKPNLFEEDEDDDIELWENEDPEDNTDNTERETRVGQLIIGSQKQVMEEKIRAKKEFELREQQQMRQQALSSTNSDSKHLSSSEDLKLTTLNTVYAGTSSTSTSTSSGHPPFGVGARPKHSKQVAVNAAYTHVKDNSNWDSCSTENSPQKGEKQKLRMDQLSSISKHQSDSIEDSLARMEELKSIDSLQASGAQLTQLIKMADLENFDIQAVQIALEICESMKDKPEPLAWLRANWRKNVTKIAAQAGRLGQSHSPNSVGEVSFEEAEVAYINCQGNMKEAAEKCVQDRQALYEKLSTLAEDFPREEILEAMLYCKGDAKAAQTRLYEKLSTQAEDFPREEILEAMLYCKGDAKAAQTRLVKAKLEPFANRIWQQSTEVKGTSGGLSVSTAPSPLTATAMIAGIMAGAGALAVPRLPTGAQANLGVVNMAGVNPGTVDPYQVFATSVIGHQQFQDMMRDKSMNIERRVRMIYVEGRLHSWGRADMVIKILDQEVELQQDLDEGHVTLEDIVEAVRDCQDRTSALAYLRQECQICFGRFPMNKIHNLNICQCRLCQECLVSHFEIAIRERHVRHWVCPQCSQPDLSDLEVASNYLQFLGMQLQPMISQDLRDLFETKFRDWHLQKMDYFRWCAHCAEGFLAENQGGLLMMTCPRCGKKTCFKCKKQWEDQHEGLTCEEFSQWKVDNDPSNQSVGLAKHLDENGIDCPNCKMRFALAKGGCMHFKCPQCGHEFCSGCNEAYHHKNMCTKYKLCKNLGLHCHCPRDCFSFLRDYTVDQLQTLLKQHNVQFNTAPPADQQDRAHCPVMEQKEFDEGNRDEKCGRDALPGGAGLCEEIVDAIKQLNQGKAAGPDLIPPEALKADVDTTATFLCPLFAKVWTSGKYPIDWKEGHLVKIPKKGDLSRCENYRGITLLSIPGKVFNRVLLNRIKAATDPKLHDEQAGYRSNRSTTDHIATLKIIVEQSLEWNSPLIVNFLDYEKAFDSIDREFLWKIMRNYGIPQKIVSLVRKMYDGTCCRIVHDGQLTGLTTGQE</sequence>
<dbReference type="InterPro" id="IPR013083">
    <property type="entry name" value="Znf_RING/FYVE/PHD"/>
</dbReference>
<dbReference type="GO" id="GO:1990450">
    <property type="term" value="F:linear polyubiquitin binding"/>
    <property type="evidence" value="ECO:0007669"/>
    <property type="project" value="TreeGrafter"/>
</dbReference>
<dbReference type="InterPro" id="IPR002867">
    <property type="entry name" value="IBR_dom"/>
</dbReference>
<feature type="compositionally biased region" description="Polar residues" evidence="8">
    <location>
        <begin position="870"/>
        <end position="879"/>
    </location>
</feature>
<dbReference type="InterPro" id="IPR041031">
    <property type="entry name" value="RNF31_C"/>
</dbReference>
<dbReference type="GO" id="GO:0071797">
    <property type="term" value="C:LUBAC complex"/>
    <property type="evidence" value="ECO:0007669"/>
    <property type="project" value="InterPro"/>
</dbReference>
<dbReference type="PANTHER" id="PTHR16004:SF2">
    <property type="entry name" value="E3 UBIQUITIN-PROTEIN LIGASE LUBEL"/>
    <property type="match status" value="1"/>
</dbReference>
<evidence type="ECO:0000256" key="1">
    <source>
        <dbReference type="ARBA" id="ARBA00008278"/>
    </source>
</evidence>
<dbReference type="GO" id="GO:0036435">
    <property type="term" value="F:K48-linked polyubiquitin modification-dependent protein binding"/>
    <property type="evidence" value="ECO:0007669"/>
    <property type="project" value="TreeGrafter"/>
</dbReference>
<dbReference type="InterPro" id="IPR047540">
    <property type="entry name" value="BRcat_RBR_RNF31-like"/>
</dbReference>
<evidence type="ECO:0000256" key="4">
    <source>
        <dbReference type="ARBA" id="ARBA00022737"/>
    </source>
</evidence>
<feature type="compositionally biased region" description="Polar residues" evidence="8">
    <location>
        <begin position="452"/>
        <end position="470"/>
    </location>
</feature>
<dbReference type="CDD" id="cd20337">
    <property type="entry name" value="BRcat_RBR_HOIP"/>
    <property type="match status" value="1"/>
</dbReference>
<keyword evidence="4" id="KW-0677">Repeat</keyword>
<dbReference type="Gene3D" id="1.20.58.2190">
    <property type="match status" value="1"/>
</dbReference>
<dbReference type="InterPro" id="IPR044066">
    <property type="entry name" value="TRIAD_supradom"/>
</dbReference>
<dbReference type="GO" id="GO:0070530">
    <property type="term" value="F:K63-linked polyubiquitin modification-dependent protein binding"/>
    <property type="evidence" value="ECO:0007669"/>
    <property type="project" value="TreeGrafter"/>
</dbReference>
<feature type="domain" description="RING-type" evidence="10">
    <location>
        <begin position="1706"/>
        <end position="1928"/>
    </location>
</feature>
<organism evidence="11 12">
    <name type="scientific">Elysia marginata</name>
    <dbReference type="NCBI Taxonomy" id="1093978"/>
    <lineage>
        <taxon>Eukaryota</taxon>
        <taxon>Metazoa</taxon>
        <taxon>Spiralia</taxon>
        <taxon>Lophotrochozoa</taxon>
        <taxon>Mollusca</taxon>
        <taxon>Gastropoda</taxon>
        <taxon>Heterobranchia</taxon>
        <taxon>Euthyneura</taxon>
        <taxon>Panpulmonata</taxon>
        <taxon>Sacoglossa</taxon>
        <taxon>Placobranchoidea</taxon>
        <taxon>Plakobranchidae</taxon>
        <taxon>Elysia</taxon>
    </lineage>
</organism>
<gene>
    <name evidence="11" type="ORF">ElyMa_005635200</name>
</gene>
<dbReference type="InterPro" id="IPR026254">
    <property type="entry name" value="RNF31-like"/>
</dbReference>
<dbReference type="Gene3D" id="3.30.40.10">
    <property type="entry name" value="Zinc/RING finger domain, C3HC4 (zinc finger)"/>
    <property type="match status" value="1"/>
</dbReference>
<dbReference type="PROSITE" id="PS01358">
    <property type="entry name" value="ZF_RANBP2_1"/>
    <property type="match status" value="1"/>
</dbReference>
<feature type="compositionally biased region" description="Polar residues" evidence="8">
    <location>
        <begin position="714"/>
        <end position="726"/>
    </location>
</feature>
<dbReference type="Pfam" id="PF16678">
    <property type="entry name" value="UBA_HOIP"/>
    <property type="match status" value="1"/>
</dbReference>
<dbReference type="PANTHER" id="PTHR16004">
    <property type="entry name" value="RING FINGER PROTEIN 31-RELATED"/>
    <property type="match status" value="1"/>
</dbReference>
<feature type="compositionally biased region" description="Basic residues" evidence="8">
    <location>
        <begin position="397"/>
        <end position="416"/>
    </location>
</feature>
<dbReference type="InterPro" id="IPR000477">
    <property type="entry name" value="RT_dom"/>
</dbReference>
<feature type="compositionally biased region" description="Low complexity" evidence="8">
    <location>
        <begin position="740"/>
        <end position="760"/>
    </location>
</feature>
<evidence type="ECO:0000256" key="6">
    <source>
        <dbReference type="ARBA" id="ARBA00022786"/>
    </source>
</evidence>
<dbReference type="PROSITE" id="PS51873">
    <property type="entry name" value="TRIAD"/>
    <property type="match status" value="1"/>
</dbReference>
<dbReference type="CDD" id="cd16631">
    <property type="entry name" value="mRING-HC-C4C4_RBR_HOIP"/>
    <property type="match status" value="1"/>
</dbReference>
<evidence type="ECO:0000256" key="7">
    <source>
        <dbReference type="ARBA" id="ARBA00022833"/>
    </source>
</evidence>
<evidence type="ECO:0000313" key="12">
    <source>
        <dbReference type="Proteomes" id="UP000762676"/>
    </source>
</evidence>
<dbReference type="Pfam" id="PF25163">
    <property type="entry name" value="UBA_RNF31"/>
    <property type="match status" value="1"/>
</dbReference>
<evidence type="ECO:0000256" key="2">
    <source>
        <dbReference type="ARBA" id="ARBA00022679"/>
    </source>
</evidence>
<dbReference type="InterPro" id="IPR057426">
    <property type="entry name" value="RNF31_UBA_3"/>
</dbReference>
<dbReference type="PROSITE" id="PS50878">
    <property type="entry name" value="RT_POL"/>
    <property type="match status" value="1"/>
</dbReference>
<feature type="region of interest" description="Disordered" evidence="8">
    <location>
        <begin position="397"/>
        <end position="537"/>
    </location>
</feature>
<dbReference type="Proteomes" id="UP000762676">
    <property type="component" value="Unassembled WGS sequence"/>
</dbReference>
<feature type="compositionally biased region" description="Polar residues" evidence="8">
    <location>
        <begin position="502"/>
        <end position="512"/>
    </location>
</feature>
<reference evidence="11 12" key="1">
    <citation type="journal article" date="2021" name="Elife">
        <title>Chloroplast acquisition without the gene transfer in kleptoplastic sea slugs, Plakobranchus ocellatus.</title>
        <authorList>
            <person name="Maeda T."/>
            <person name="Takahashi S."/>
            <person name="Yoshida T."/>
            <person name="Shimamura S."/>
            <person name="Takaki Y."/>
            <person name="Nagai Y."/>
            <person name="Toyoda A."/>
            <person name="Suzuki Y."/>
            <person name="Arimoto A."/>
            <person name="Ishii H."/>
            <person name="Satoh N."/>
            <person name="Nishiyama T."/>
            <person name="Hasebe M."/>
            <person name="Maruyama T."/>
            <person name="Minagawa J."/>
            <person name="Obokata J."/>
            <person name="Shigenobu S."/>
        </authorList>
    </citation>
    <scope>NUCLEOTIDE SEQUENCE [LARGE SCALE GENOMIC DNA]</scope>
</reference>
<feature type="region of interest" description="Disordered" evidence="8">
    <location>
        <begin position="1239"/>
        <end position="1263"/>
    </location>
</feature>
<dbReference type="InterPro" id="IPR047542">
    <property type="entry name" value="Rcat_RBR_RNF31-like"/>
</dbReference>
<dbReference type="GO" id="GO:0008270">
    <property type="term" value="F:zinc ion binding"/>
    <property type="evidence" value="ECO:0007669"/>
    <property type="project" value="UniProtKB-KW"/>
</dbReference>
<feature type="compositionally biased region" description="Polar residues" evidence="8">
    <location>
        <begin position="1243"/>
        <end position="1254"/>
    </location>
</feature>
<evidence type="ECO:0000259" key="10">
    <source>
        <dbReference type="PROSITE" id="PS51873"/>
    </source>
</evidence>
<keyword evidence="5" id="KW-0863">Zinc-finger</keyword>
<evidence type="ECO:0000256" key="8">
    <source>
        <dbReference type="SAM" id="MobiDB-lite"/>
    </source>
</evidence>
<keyword evidence="3" id="KW-0479">Metal-binding</keyword>
<evidence type="ECO:0000256" key="3">
    <source>
        <dbReference type="ARBA" id="ARBA00022723"/>
    </source>
</evidence>
<keyword evidence="12" id="KW-1185">Reference proteome</keyword>
<dbReference type="Pfam" id="PF00078">
    <property type="entry name" value="RVT_1"/>
    <property type="match status" value="1"/>
</dbReference>
<feature type="domain" description="Reverse transcriptase" evidence="9">
    <location>
        <begin position="2052"/>
        <end position="2207"/>
    </location>
</feature>
<keyword evidence="7" id="KW-0862">Zinc</keyword>
<dbReference type="SUPFAM" id="SSF57845">
    <property type="entry name" value="B-box zinc-binding domain"/>
    <property type="match status" value="1"/>
</dbReference>
<feature type="region of interest" description="Disordered" evidence="8">
    <location>
        <begin position="709"/>
        <end position="760"/>
    </location>
</feature>
<dbReference type="InterPro" id="IPR047541">
    <property type="entry name" value="RNF31_RBR_mRING-HC-like"/>
</dbReference>
<dbReference type="SUPFAM" id="SSF143503">
    <property type="entry name" value="PUG domain-like"/>
    <property type="match status" value="1"/>
</dbReference>
<dbReference type="GO" id="GO:0097039">
    <property type="term" value="P:protein linear polyubiquitination"/>
    <property type="evidence" value="ECO:0007669"/>
    <property type="project" value="TreeGrafter"/>
</dbReference>
<keyword evidence="6" id="KW-0833">Ubl conjugation pathway</keyword>
<feature type="region of interest" description="Disordered" evidence="8">
    <location>
        <begin position="261"/>
        <end position="314"/>
    </location>
</feature>
<dbReference type="EMBL" id="BMAT01011268">
    <property type="protein sequence ID" value="GFR69577.1"/>
    <property type="molecule type" value="Genomic_DNA"/>
</dbReference>
<evidence type="ECO:0000259" key="9">
    <source>
        <dbReference type="PROSITE" id="PS50878"/>
    </source>
</evidence>
<feature type="compositionally biased region" description="Low complexity" evidence="8">
    <location>
        <begin position="1055"/>
        <end position="1072"/>
    </location>
</feature>
<comment type="caution">
    <text evidence="11">The sequence shown here is derived from an EMBL/GenBank/DDBJ whole genome shotgun (WGS) entry which is preliminary data.</text>
</comment>
<proteinExistence type="inferred from homology"/>
<evidence type="ECO:0000313" key="11">
    <source>
        <dbReference type="EMBL" id="GFR69577.1"/>
    </source>
</evidence>
<dbReference type="Pfam" id="PF22191">
    <property type="entry name" value="IBR_1"/>
    <property type="match status" value="1"/>
</dbReference>
<feature type="region of interest" description="Disordered" evidence="8">
    <location>
        <begin position="1042"/>
        <end position="1089"/>
    </location>
</feature>
<dbReference type="SUPFAM" id="SSF57850">
    <property type="entry name" value="RING/U-box"/>
    <property type="match status" value="3"/>
</dbReference>
<dbReference type="Pfam" id="PF01485">
    <property type="entry name" value="IBR"/>
    <property type="match status" value="1"/>
</dbReference>
<feature type="compositionally biased region" description="Polar residues" evidence="8">
    <location>
        <begin position="1317"/>
        <end position="1328"/>
    </location>
</feature>
<feature type="compositionally biased region" description="Polar residues" evidence="8">
    <location>
        <begin position="278"/>
        <end position="298"/>
    </location>
</feature>
<dbReference type="GO" id="GO:0061630">
    <property type="term" value="F:ubiquitin protein ligase activity"/>
    <property type="evidence" value="ECO:0007669"/>
    <property type="project" value="TreeGrafter"/>
</dbReference>
<dbReference type="Pfam" id="PF18091">
    <property type="entry name" value="E3_UbLigase_RBR"/>
    <property type="match status" value="1"/>
</dbReference>
<dbReference type="Gene3D" id="1.10.8.10">
    <property type="entry name" value="DNA helicase RuvA subunit, C-terminal domain"/>
    <property type="match status" value="1"/>
</dbReference>
<feature type="region of interest" description="Disordered" evidence="8">
    <location>
        <begin position="1314"/>
        <end position="1334"/>
    </location>
</feature>
<feature type="region of interest" description="Disordered" evidence="8">
    <location>
        <begin position="867"/>
        <end position="900"/>
    </location>
</feature>
<name>A0AAV4F883_9GAST</name>
<dbReference type="InterPro" id="IPR036339">
    <property type="entry name" value="PUB-like_dom_sf"/>
</dbReference>
<dbReference type="CDD" id="cd01650">
    <property type="entry name" value="RT_nLTR_like"/>
    <property type="match status" value="1"/>
</dbReference>
<protein>
    <submittedName>
        <fullName evidence="11">E3 ubiquitin-protein ligase RNF31</fullName>
    </submittedName>
</protein>